<dbReference type="CDD" id="cd00082">
    <property type="entry name" value="HisKA"/>
    <property type="match status" value="1"/>
</dbReference>
<dbReference type="CDD" id="cd00075">
    <property type="entry name" value="HATPase"/>
    <property type="match status" value="1"/>
</dbReference>
<sequence length="580" mass="67731">MKKLRWRLFLNFLFQFILIAATMLFLILITLMFAVIFFTKDYSEQNYYQAMLESISMDTGNSLRDLQMAEGWDDNLKEQEVWVQIIDENGNVTESGNVPEDIPNHYSQYNLITMKQTKEINGYSLAFYLETFYENNYLFLLGYEDFGNHLLQTILEDYGENGQIPDSHIPEVERILSESNGKLEIFDSNETLLLTIGNDLKVKEKPLNVFLRESSPNTFPTNQNFYKDPESDTLWVLYTPNDNAKELELKQYHDLGIAFAITGIIVLFITIMISIWNGFRYGHPLFIFSNWLSRMGNQEYGEVLTAQEKKQVYKRNGKLKIRYRLFKEVFQAFYEMAEKLDRSKKERELLERTREEWMAGISHDLRTPLSTMQGYGNLLESSQYNWSKEELAEIGETIKNKSEYMLRLIEDFTLNFQLKNESATILLQKRKINQFMNELIQKYKQDRTIEEYSLSFAPLEKDVEVEINKRLFERLIDNLIYNAIKHNPIGTKIEILLDKTTSNQLKLTIKDDGVGMDERTKQHLFDRYYRGTNTDEKTEGTGLGMSIALQIAVAHRGEVQVDSKVNEGTSVSVTLPLSTE</sequence>
<evidence type="ECO:0000313" key="17">
    <source>
        <dbReference type="Proteomes" id="UP000637359"/>
    </source>
</evidence>
<evidence type="ECO:0000313" key="16">
    <source>
        <dbReference type="EMBL" id="MBC5637742.1"/>
    </source>
</evidence>
<keyword evidence="10" id="KW-0067">ATP-binding</keyword>
<protein>
    <recommendedName>
        <fullName evidence="3">histidine kinase</fullName>
        <ecNumber evidence="3">2.7.13.3</ecNumber>
    </recommendedName>
</protein>
<dbReference type="PANTHER" id="PTHR45453:SF2">
    <property type="entry name" value="HISTIDINE KINASE"/>
    <property type="match status" value="1"/>
</dbReference>
<dbReference type="Pfam" id="PF02518">
    <property type="entry name" value="HATPase_c"/>
    <property type="match status" value="1"/>
</dbReference>
<name>A0A923L7B3_9BACI</name>
<dbReference type="GO" id="GO:0005524">
    <property type="term" value="F:ATP binding"/>
    <property type="evidence" value="ECO:0007669"/>
    <property type="project" value="UniProtKB-KW"/>
</dbReference>
<dbReference type="SUPFAM" id="SSF55874">
    <property type="entry name" value="ATPase domain of HSP90 chaperone/DNA topoisomerase II/histidine kinase"/>
    <property type="match status" value="1"/>
</dbReference>
<keyword evidence="11 14" id="KW-1133">Transmembrane helix</keyword>
<evidence type="ECO:0000256" key="6">
    <source>
        <dbReference type="ARBA" id="ARBA00022679"/>
    </source>
</evidence>
<dbReference type="InterPro" id="IPR050351">
    <property type="entry name" value="BphY/WalK/GraS-like"/>
</dbReference>
<dbReference type="Gene3D" id="1.10.287.130">
    <property type="match status" value="1"/>
</dbReference>
<evidence type="ECO:0000256" key="14">
    <source>
        <dbReference type="SAM" id="Phobius"/>
    </source>
</evidence>
<dbReference type="Gene3D" id="3.30.565.10">
    <property type="entry name" value="Histidine kinase-like ATPase, C-terminal domain"/>
    <property type="match status" value="1"/>
</dbReference>
<evidence type="ECO:0000256" key="10">
    <source>
        <dbReference type="ARBA" id="ARBA00022840"/>
    </source>
</evidence>
<dbReference type="GO" id="GO:0016036">
    <property type="term" value="P:cellular response to phosphate starvation"/>
    <property type="evidence" value="ECO:0007669"/>
    <property type="project" value="TreeGrafter"/>
</dbReference>
<dbReference type="EMBL" id="JACOOL010000009">
    <property type="protein sequence ID" value="MBC5637742.1"/>
    <property type="molecule type" value="Genomic_DNA"/>
</dbReference>
<evidence type="ECO:0000259" key="15">
    <source>
        <dbReference type="PROSITE" id="PS50109"/>
    </source>
</evidence>
<evidence type="ECO:0000256" key="3">
    <source>
        <dbReference type="ARBA" id="ARBA00012438"/>
    </source>
</evidence>
<dbReference type="SUPFAM" id="SSF47384">
    <property type="entry name" value="Homodimeric domain of signal transducing histidine kinase"/>
    <property type="match status" value="1"/>
</dbReference>
<dbReference type="FunFam" id="3.30.565.10:FF:000006">
    <property type="entry name" value="Sensor histidine kinase WalK"/>
    <property type="match status" value="1"/>
</dbReference>
<keyword evidence="7 14" id="KW-0812">Transmembrane</keyword>
<evidence type="ECO:0000256" key="8">
    <source>
        <dbReference type="ARBA" id="ARBA00022741"/>
    </source>
</evidence>
<evidence type="ECO:0000256" key="13">
    <source>
        <dbReference type="ARBA" id="ARBA00023136"/>
    </source>
</evidence>
<comment type="subcellular location">
    <subcellularLocation>
        <location evidence="2">Cell membrane</location>
        <topology evidence="2">Multi-pass membrane protein</topology>
    </subcellularLocation>
</comment>
<dbReference type="InterPro" id="IPR003594">
    <property type="entry name" value="HATPase_dom"/>
</dbReference>
<dbReference type="PROSITE" id="PS50109">
    <property type="entry name" value="HIS_KIN"/>
    <property type="match status" value="1"/>
</dbReference>
<keyword evidence="12" id="KW-0902">Two-component regulatory system</keyword>
<evidence type="ECO:0000256" key="1">
    <source>
        <dbReference type="ARBA" id="ARBA00000085"/>
    </source>
</evidence>
<dbReference type="PRINTS" id="PR00344">
    <property type="entry name" value="BCTRLSENSOR"/>
</dbReference>
<proteinExistence type="predicted"/>
<dbReference type="GO" id="GO:0004721">
    <property type="term" value="F:phosphoprotein phosphatase activity"/>
    <property type="evidence" value="ECO:0007669"/>
    <property type="project" value="TreeGrafter"/>
</dbReference>
<dbReference type="RefSeq" id="WP_186870447.1">
    <property type="nucleotide sequence ID" value="NZ_JACOOL010000009.1"/>
</dbReference>
<evidence type="ECO:0000256" key="11">
    <source>
        <dbReference type="ARBA" id="ARBA00022989"/>
    </source>
</evidence>
<evidence type="ECO:0000256" key="2">
    <source>
        <dbReference type="ARBA" id="ARBA00004651"/>
    </source>
</evidence>
<organism evidence="16 17">
    <name type="scientific">Ornithinibacillus hominis</name>
    <dbReference type="NCBI Taxonomy" id="2763055"/>
    <lineage>
        <taxon>Bacteria</taxon>
        <taxon>Bacillati</taxon>
        <taxon>Bacillota</taxon>
        <taxon>Bacilli</taxon>
        <taxon>Bacillales</taxon>
        <taxon>Bacillaceae</taxon>
        <taxon>Ornithinibacillus</taxon>
    </lineage>
</organism>
<dbReference type="AlphaFoldDB" id="A0A923L7B3"/>
<dbReference type="InterPro" id="IPR003661">
    <property type="entry name" value="HisK_dim/P_dom"/>
</dbReference>
<dbReference type="Pfam" id="PF00512">
    <property type="entry name" value="HisKA"/>
    <property type="match status" value="1"/>
</dbReference>
<comment type="caution">
    <text evidence="16">The sequence shown here is derived from an EMBL/GenBank/DDBJ whole genome shotgun (WGS) entry which is preliminary data.</text>
</comment>
<evidence type="ECO:0000256" key="12">
    <source>
        <dbReference type="ARBA" id="ARBA00023012"/>
    </source>
</evidence>
<accession>A0A923L7B3</accession>
<dbReference type="SMART" id="SM00387">
    <property type="entry name" value="HATPase_c"/>
    <property type="match status" value="1"/>
</dbReference>
<evidence type="ECO:0000256" key="4">
    <source>
        <dbReference type="ARBA" id="ARBA00022475"/>
    </source>
</evidence>
<keyword evidence="13 14" id="KW-0472">Membrane</keyword>
<dbReference type="InterPro" id="IPR036097">
    <property type="entry name" value="HisK_dim/P_sf"/>
</dbReference>
<keyword evidence="5" id="KW-0597">Phosphoprotein</keyword>
<feature type="transmembrane region" description="Helical" evidence="14">
    <location>
        <begin position="12"/>
        <end position="38"/>
    </location>
</feature>
<evidence type="ECO:0000256" key="5">
    <source>
        <dbReference type="ARBA" id="ARBA00022553"/>
    </source>
</evidence>
<keyword evidence="6" id="KW-0808">Transferase</keyword>
<keyword evidence="9 16" id="KW-0418">Kinase</keyword>
<comment type="catalytic activity">
    <reaction evidence="1">
        <text>ATP + protein L-histidine = ADP + protein N-phospho-L-histidine.</text>
        <dbReference type="EC" id="2.7.13.3"/>
    </reaction>
</comment>
<dbReference type="SMART" id="SM00388">
    <property type="entry name" value="HisKA"/>
    <property type="match status" value="1"/>
</dbReference>
<keyword evidence="17" id="KW-1185">Reference proteome</keyword>
<reference evidence="16" key="1">
    <citation type="submission" date="2020-08" db="EMBL/GenBank/DDBJ databases">
        <title>Genome public.</title>
        <authorList>
            <person name="Liu C."/>
            <person name="Sun Q."/>
        </authorList>
    </citation>
    <scope>NUCLEOTIDE SEQUENCE</scope>
    <source>
        <strain evidence="16">BX22</strain>
    </source>
</reference>
<dbReference type="InterPro" id="IPR004358">
    <property type="entry name" value="Sig_transdc_His_kin-like_C"/>
</dbReference>
<dbReference type="PANTHER" id="PTHR45453">
    <property type="entry name" value="PHOSPHATE REGULON SENSOR PROTEIN PHOR"/>
    <property type="match status" value="1"/>
</dbReference>
<dbReference type="EC" id="2.7.13.3" evidence="3"/>
<feature type="transmembrane region" description="Helical" evidence="14">
    <location>
        <begin position="255"/>
        <end position="276"/>
    </location>
</feature>
<feature type="domain" description="Histidine kinase" evidence="15">
    <location>
        <begin position="360"/>
        <end position="579"/>
    </location>
</feature>
<evidence type="ECO:0000256" key="9">
    <source>
        <dbReference type="ARBA" id="ARBA00022777"/>
    </source>
</evidence>
<evidence type="ECO:0000256" key="7">
    <source>
        <dbReference type="ARBA" id="ARBA00022692"/>
    </source>
</evidence>
<dbReference type="InterPro" id="IPR005467">
    <property type="entry name" value="His_kinase_dom"/>
</dbReference>
<keyword evidence="4" id="KW-1003">Cell membrane</keyword>
<dbReference type="InterPro" id="IPR036890">
    <property type="entry name" value="HATPase_C_sf"/>
</dbReference>
<gene>
    <name evidence="16" type="ORF">H8S33_13075</name>
</gene>
<keyword evidence="8" id="KW-0547">Nucleotide-binding</keyword>
<dbReference type="GO" id="GO:0000155">
    <property type="term" value="F:phosphorelay sensor kinase activity"/>
    <property type="evidence" value="ECO:0007669"/>
    <property type="project" value="InterPro"/>
</dbReference>
<dbReference type="GO" id="GO:0005886">
    <property type="term" value="C:plasma membrane"/>
    <property type="evidence" value="ECO:0007669"/>
    <property type="project" value="UniProtKB-SubCell"/>
</dbReference>
<dbReference type="Proteomes" id="UP000637359">
    <property type="component" value="Unassembled WGS sequence"/>
</dbReference>